<comment type="caution">
    <text evidence="2">The sequence shown here is derived from an EMBL/GenBank/DDBJ whole genome shotgun (WGS) entry which is preliminary data.</text>
</comment>
<dbReference type="Proteomes" id="UP000076837">
    <property type="component" value="Unassembled WGS sequence"/>
</dbReference>
<evidence type="ECO:0000313" key="3">
    <source>
        <dbReference type="Proteomes" id="UP000076837"/>
    </source>
</evidence>
<dbReference type="EMBL" id="JYNV01000119">
    <property type="protein sequence ID" value="KZM25902.1"/>
    <property type="molecule type" value="Genomic_DNA"/>
</dbReference>
<reference evidence="2 3" key="1">
    <citation type="journal article" date="2016" name="Sci. Rep.">
        <title>Draft genome sequencing and secretome analysis of fungal phytopathogen Ascochyta rabiei provides insight into the necrotrophic effector repertoire.</title>
        <authorList>
            <person name="Verma S."/>
            <person name="Gazara R.K."/>
            <person name="Nizam S."/>
            <person name="Parween S."/>
            <person name="Chattopadhyay D."/>
            <person name="Verma P.K."/>
        </authorList>
    </citation>
    <scope>NUCLEOTIDE SEQUENCE [LARGE SCALE GENOMIC DNA]</scope>
    <source>
        <strain evidence="2 3">ArDII</strain>
    </source>
</reference>
<dbReference type="PANTHER" id="PTHR30344">
    <property type="entry name" value="6-PHOSPHOGLUCONOLACTONASE-RELATED"/>
    <property type="match status" value="1"/>
</dbReference>
<dbReference type="OrthoDB" id="9972196at2759"/>
<sequence>MLAPHLTSLFFVFPLLTNAAILFAAQSNGDLSTLSLSQHEDSYNLSVTSTTRECGGNPSWLNIDSAQRLLYCLDRGQSNATKGSLNLFRIGEKGLLSSIDRVDAPFSGVAAEYFDVGEGKRGYVTASYTKSAIAAFLFPKNGSLSPASQTIHPTHNITGPIASRQDDSYSHHVILDPTHPYILIPDLGADLIRVFTYTPGTVAPLTELEPLKTESGAGPRHGVFWQAPGESGAWYLLFNGELSQKVYSYRVTYSSSGLAWEPVSESAVLGELGETLPPNTAPTSEIAVSPDQRFVVISSREHSFPTSLLHKKKPSDSLATFSIQDDGSLRLVQIAPSGGHLPRQFSINKRGDKVAVGHQGNSTVVVLERDISSGEIGGKVADVNLRGPVVFVGWDE</sequence>
<gene>
    <name evidence="2" type="ORF">ST47_g2902</name>
</gene>
<dbReference type="InterPro" id="IPR011048">
    <property type="entry name" value="Haem_d1_sf"/>
</dbReference>
<dbReference type="InterPro" id="IPR019405">
    <property type="entry name" value="Lactonase_7-beta_prop"/>
</dbReference>
<proteinExistence type="inferred from homology"/>
<comment type="similarity">
    <text evidence="1">Belongs to the cycloisomerase 2 family.</text>
</comment>
<protein>
    <submittedName>
        <fullName evidence="2">Uncharacterized protein</fullName>
    </submittedName>
</protein>
<dbReference type="STRING" id="5454.A0A163IRJ9"/>
<dbReference type="PANTHER" id="PTHR30344:SF1">
    <property type="entry name" value="6-PHOSPHOGLUCONOLACTONASE"/>
    <property type="match status" value="1"/>
</dbReference>
<dbReference type="InterPro" id="IPR050282">
    <property type="entry name" value="Cycloisomerase_2"/>
</dbReference>
<dbReference type="GO" id="GO:0017057">
    <property type="term" value="F:6-phosphogluconolactonase activity"/>
    <property type="evidence" value="ECO:0007669"/>
    <property type="project" value="TreeGrafter"/>
</dbReference>
<dbReference type="SUPFAM" id="SSF51004">
    <property type="entry name" value="C-terminal (heme d1) domain of cytochrome cd1-nitrite reductase"/>
    <property type="match status" value="1"/>
</dbReference>
<accession>A0A163IRJ9</accession>
<evidence type="ECO:0000256" key="1">
    <source>
        <dbReference type="ARBA" id="ARBA00005564"/>
    </source>
</evidence>
<dbReference type="Gene3D" id="2.130.10.10">
    <property type="entry name" value="YVTN repeat-like/Quinoprotein amine dehydrogenase"/>
    <property type="match status" value="1"/>
</dbReference>
<dbReference type="AlphaFoldDB" id="A0A163IRJ9"/>
<keyword evidence="3" id="KW-1185">Reference proteome</keyword>
<organism evidence="2 3">
    <name type="scientific">Didymella rabiei</name>
    <name type="common">Chickpea ascochyta blight fungus</name>
    <name type="synonym">Mycosphaerella rabiei</name>
    <dbReference type="NCBI Taxonomy" id="5454"/>
    <lineage>
        <taxon>Eukaryota</taxon>
        <taxon>Fungi</taxon>
        <taxon>Dikarya</taxon>
        <taxon>Ascomycota</taxon>
        <taxon>Pezizomycotina</taxon>
        <taxon>Dothideomycetes</taxon>
        <taxon>Pleosporomycetidae</taxon>
        <taxon>Pleosporales</taxon>
        <taxon>Pleosporineae</taxon>
        <taxon>Didymellaceae</taxon>
        <taxon>Ascochyta</taxon>
    </lineage>
</organism>
<name>A0A163IRJ9_DIDRA</name>
<dbReference type="Pfam" id="PF10282">
    <property type="entry name" value="Lactonase"/>
    <property type="match status" value="1"/>
</dbReference>
<dbReference type="InterPro" id="IPR015943">
    <property type="entry name" value="WD40/YVTN_repeat-like_dom_sf"/>
</dbReference>
<evidence type="ECO:0000313" key="2">
    <source>
        <dbReference type="EMBL" id="KZM25902.1"/>
    </source>
</evidence>